<keyword evidence="2" id="KW-1185">Reference proteome</keyword>
<proteinExistence type="predicted"/>
<accession>A0ACC6ABB7</accession>
<gene>
    <name evidence="1" type="ORF">M3215_17590</name>
</gene>
<evidence type="ECO:0000313" key="2">
    <source>
        <dbReference type="Proteomes" id="UP001202289"/>
    </source>
</evidence>
<dbReference type="Proteomes" id="UP001202289">
    <property type="component" value="Unassembled WGS sequence"/>
</dbReference>
<name>A0ACC6ABB7_9BACI</name>
<protein>
    <submittedName>
        <fullName evidence="1">Sulfite exporter TauE/SafE family protein</fullName>
    </submittedName>
</protein>
<evidence type="ECO:0000313" key="1">
    <source>
        <dbReference type="EMBL" id="MCM3737559.1"/>
    </source>
</evidence>
<organism evidence="1 2">
    <name type="scientific">Bacillus cytotoxicus</name>
    <dbReference type="NCBI Taxonomy" id="580165"/>
    <lineage>
        <taxon>Bacteria</taxon>
        <taxon>Bacillati</taxon>
        <taxon>Bacillota</taxon>
        <taxon>Bacilli</taxon>
        <taxon>Bacillales</taxon>
        <taxon>Bacillaceae</taxon>
        <taxon>Bacillus</taxon>
        <taxon>Bacillus cereus group</taxon>
    </lineage>
</organism>
<dbReference type="EMBL" id="JAMBOP010000025">
    <property type="protein sequence ID" value="MCM3737559.1"/>
    <property type="molecule type" value="Genomic_DNA"/>
</dbReference>
<comment type="caution">
    <text evidence="1">The sequence shown here is derived from an EMBL/GenBank/DDBJ whole genome shotgun (WGS) entry which is preliminary data.</text>
</comment>
<sequence length="240" mass="26576">MEIGFLSILALGFVLGIKHAIEPDHIIAVSTIASQSKKLFRSTLAGVFWGIGHTATLFIIGIILILMKGEIPEKWAMSLEFLVGIMLVYLGLTTVFSLKNIHVHQHEHDGEEHKHKHIHSHIHSGKHEHKHQHTNVSYLKSLLIGLVHGLAGSGAMVLLTMSTVKSVWEAAIYILIFGVGTIIGMLFFTTLIGLPFVFSAKKVTLNKTLTQITGSISIVFGVYYMYNLGITEGLFKLWIQ</sequence>
<reference evidence="1" key="1">
    <citation type="submission" date="2022-05" db="EMBL/GenBank/DDBJ databases">
        <title>Comparative Genomics of Spacecraft Associated Microbes.</title>
        <authorList>
            <person name="Tran M.T."/>
            <person name="Wright A."/>
            <person name="Seuylemezian A."/>
            <person name="Eisen J."/>
            <person name="Coil D."/>
        </authorList>
    </citation>
    <scope>NUCLEOTIDE SEQUENCE</scope>
    <source>
        <strain evidence="1">FAIRING 10M-2.2</strain>
    </source>
</reference>